<dbReference type="Proteomes" id="UP000007752">
    <property type="component" value="Chromosome 2"/>
</dbReference>
<protein>
    <submittedName>
        <fullName evidence="1">Uncharacterized protein</fullName>
    </submittedName>
</protein>
<proteinExistence type="predicted"/>
<gene>
    <name evidence="1" type="ORF">OsJ_06598</name>
</gene>
<dbReference type="EMBL" id="CM000139">
    <property type="protein sequence ID" value="EEE56920.1"/>
    <property type="molecule type" value="Genomic_DNA"/>
</dbReference>
<reference evidence="1" key="2">
    <citation type="submission" date="2008-12" db="EMBL/GenBank/DDBJ databases">
        <title>Improved gene annotation of the rice (Oryza sativa) genomes.</title>
        <authorList>
            <person name="Wang J."/>
            <person name="Li R."/>
            <person name="Fan W."/>
            <person name="Huang Q."/>
            <person name="Zhang J."/>
            <person name="Zhou Y."/>
            <person name="Hu Y."/>
            <person name="Zi S."/>
            <person name="Li J."/>
            <person name="Ni P."/>
            <person name="Zheng H."/>
            <person name="Zhang Y."/>
            <person name="Zhao M."/>
            <person name="Hao Q."/>
            <person name="McDermott J."/>
            <person name="Samudrala R."/>
            <person name="Kristiansen K."/>
            <person name="Wong G.K.-S."/>
        </authorList>
    </citation>
    <scope>NUCLEOTIDE SEQUENCE</scope>
</reference>
<accession>B9EZS9</accession>
<sequence length="191" mass="20400">MMAMVALECGDDRAKGGVMSRLAESSRSRGHVAGRPVRRHLGARLSALPPLAAAASTATLGFEGGALQQGRRHCATMVMMALVPGGQEGREETSLRDPDAAAAAAGSCTIVGSRQCRPLTSSVPRHPSPFTTVTLFPYLCPRFIWVLVNGVDPLVNHFHHHPLDQAVVILKIAPQLLRLSSHVATTLEFPR</sequence>
<name>B9EZS9_ORYSJ</name>
<dbReference type="AlphaFoldDB" id="B9EZS9"/>
<reference evidence="1" key="1">
    <citation type="journal article" date="2005" name="PLoS Biol.">
        <title>The genomes of Oryza sativa: a history of duplications.</title>
        <authorList>
            <person name="Yu J."/>
            <person name="Wang J."/>
            <person name="Lin W."/>
            <person name="Li S."/>
            <person name="Li H."/>
            <person name="Zhou J."/>
            <person name="Ni P."/>
            <person name="Dong W."/>
            <person name="Hu S."/>
            <person name="Zeng C."/>
            <person name="Zhang J."/>
            <person name="Zhang Y."/>
            <person name="Li R."/>
            <person name="Xu Z."/>
            <person name="Li S."/>
            <person name="Li X."/>
            <person name="Zheng H."/>
            <person name="Cong L."/>
            <person name="Lin L."/>
            <person name="Yin J."/>
            <person name="Geng J."/>
            <person name="Li G."/>
            <person name="Shi J."/>
            <person name="Liu J."/>
            <person name="Lv H."/>
            <person name="Li J."/>
            <person name="Wang J."/>
            <person name="Deng Y."/>
            <person name="Ran L."/>
            <person name="Shi X."/>
            <person name="Wang X."/>
            <person name="Wu Q."/>
            <person name="Li C."/>
            <person name="Ren X."/>
            <person name="Wang J."/>
            <person name="Wang X."/>
            <person name="Li D."/>
            <person name="Liu D."/>
            <person name="Zhang X."/>
            <person name="Ji Z."/>
            <person name="Zhao W."/>
            <person name="Sun Y."/>
            <person name="Zhang Z."/>
            <person name="Bao J."/>
            <person name="Han Y."/>
            <person name="Dong L."/>
            <person name="Ji J."/>
            <person name="Chen P."/>
            <person name="Wu S."/>
            <person name="Liu J."/>
            <person name="Xiao Y."/>
            <person name="Bu D."/>
            <person name="Tan J."/>
            <person name="Yang L."/>
            <person name="Ye C."/>
            <person name="Zhang J."/>
            <person name="Xu J."/>
            <person name="Zhou Y."/>
            <person name="Yu Y."/>
            <person name="Zhang B."/>
            <person name="Zhuang S."/>
            <person name="Wei H."/>
            <person name="Liu B."/>
            <person name="Lei M."/>
            <person name="Yu H."/>
            <person name="Li Y."/>
            <person name="Xu H."/>
            <person name="Wei S."/>
            <person name="He X."/>
            <person name="Fang L."/>
            <person name="Zhang Z."/>
            <person name="Zhang Y."/>
            <person name="Huang X."/>
            <person name="Su Z."/>
            <person name="Tong W."/>
            <person name="Li J."/>
            <person name="Tong Z."/>
            <person name="Li S."/>
            <person name="Ye J."/>
            <person name="Wang L."/>
            <person name="Fang L."/>
            <person name="Lei T."/>
            <person name="Chen C."/>
            <person name="Chen H."/>
            <person name="Xu Z."/>
            <person name="Li H."/>
            <person name="Huang H."/>
            <person name="Zhang F."/>
            <person name="Xu H."/>
            <person name="Li N."/>
            <person name="Zhao C."/>
            <person name="Li S."/>
            <person name="Dong L."/>
            <person name="Huang Y."/>
            <person name="Li L."/>
            <person name="Xi Y."/>
            <person name="Qi Q."/>
            <person name="Li W."/>
            <person name="Zhang B."/>
            <person name="Hu W."/>
            <person name="Zhang Y."/>
            <person name="Tian X."/>
            <person name="Jiao Y."/>
            <person name="Liang X."/>
            <person name="Jin J."/>
            <person name="Gao L."/>
            <person name="Zheng W."/>
            <person name="Hao B."/>
            <person name="Liu S."/>
            <person name="Wang W."/>
            <person name="Yuan L."/>
            <person name="Cao M."/>
            <person name="McDermott J."/>
            <person name="Samudrala R."/>
            <person name="Wang J."/>
            <person name="Wong G.K."/>
            <person name="Yang H."/>
        </authorList>
    </citation>
    <scope>NUCLEOTIDE SEQUENCE [LARGE SCALE GENOMIC DNA]</scope>
</reference>
<evidence type="ECO:0000313" key="1">
    <source>
        <dbReference type="EMBL" id="EEE56920.1"/>
    </source>
</evidence>
<organism evidence="1">
    <name type="scientific">Oryza sativa subsp. japonica</name>
    <name type="common">Rice</name>
    <dbReference type="NCBI Taxonomy" id="39947"/>
    <lineage>
        <taxon>Eukaryota</taxon>
        <taxon>Viridiplantae</taxon>
        <taxon>Streptophyta</taxon>
        <taxon>Embryophyta</taxon>
        <taxon>Tracheophyta</taxon>
        <taxon>Spermatophyta</taxon>
        <taxon>Magnoliopsida</taxon>
        <taxon>Liliopsida</taxon>
        <taxon>Poales</taxon>
        <taxon>Poaceae</taxon>
        <taxon>BOP clade</taxon>
        <taxon>Oryzoideae</taxon>
        <taxon>Oryzeae</taxon>
        <taxon>Oryzinae</taxon>
        <taxon>Oryza</taxon>
        <taxon>Oryza sativa</taxon>
    </lineage>
</organism>